<reference evidence="2 3" key="2">
    <citation type="journal article" date="2017" name="Genome Announc.">
        <title>Draft genome sequence of Aquitalea magnusonii strain H3, a plant growth-promoting bacterium of duckweed Lemna minor.</title>
        <authorList>
            <person name="Ishizawa H."/>
            <person name="Kuroda M."/>
            <person name="Ike M."/>
        </authorList>
    </citation>
    <scope>NUCLEOTIDE SEQUENCE [LARGE SCALE GENOMIC DNA]</scope>
    <source>
        <strain evidence="2 3">H3</strain>
    </source>
</reference>
<feature type="domain" description="DUF4123" evidence="1">
    <location>
        <begin position="33"/>
        <end position="152"/>
    </location>
</feature>
<reference evidence="3" key="3">
    <citation type="journal article" date="2017" name="Plant Physiol. Biochem.">
        <title>Differential oxidative and antioxidative response of duckweed Lemna minor toward plant growth promoting/inhibiting bacteria.</title>
        <authorList>
            <person name="Ishizawa H."/>
            <person name="Kuroda M."/>
            <person name="Morikawa M."/>
            <person name="Ike M."/>
        </authorList>
    </citation>
    <scope>NUCLEOTIDE SEQUENCE [LARGE SCALE GENOMIC DNA]</scope>
    <source>
        <strain evidence="3">H3</strain>
    </source>
</reference>
<dbReference type="InterPro" id="IPR025391">
    <property type="entry name" value="DUF4123"/>
</dbReference>
<evidence type="ECO:0000313" key="3">
    <source>
        <dbReference type="Proteomes" id="UP000198290"/>
    </source>
</evidence>
<protein>
    <recommendedName>
        <fullName evidence="1">DUF4123 domain-containing protein</fullName>
    </recommendedName>
</protein>
<evidence type="ECO:0000259" key="1">
    <source>
        <dbReference type="Pfam" id="PF13503"/>
    </source>
</evidence>
<evidence type="ECO:0000313" key="2">
    <source>
        <dbReference type="EMBL" id="BBF85207.1"/>
    </source>
</evidence>
<proteinExistence type="predicted"/>
<dbReference type="Proteomes" id="UP000198290">
    <property type="component" value="Chromosome"/>
</dbReference>
<sequence>MSQRILLNQATPEAWLTLLQNHAAALALEWLDLIVDQAELSPAWQNRITTLNKPVALLQDTPHEEAAEAGPVLLRVPLHVTAPQLLKLLQQWHGQPRVMALLSSWDFADLVNNCRLCLQASWERGLKKGVLRYHDPRLFAAVVDTLDDDNRSLLLRPTREWHWLDRDGNARMQDTGKWQSPPPAIWLDETLPLQDSQVDALANWHVAEQWRQNHLLSPEEFQLQSEEELMTRLAHAHQAADKAKLWSEDARLPFIEQFLCIN</sequence>
<gene>
    <name evidence="2" type="ORF">DLM_1588</name>
</gene>
<organism evidence="2 3">
    <name type="scientific">Aquitalea magnusonii</name>
    <dbReference type="NCBI Taxonomy" id="332411"/>
    <lineage>
        <taxon>Bacteria</taxon>
        <taxon>Pseudomonadati</taxon>
        <taxon>Pseudomonadota</taxon>
        <taxon>Betaproteobacteria</taxon>
        <taxon>Neisseriales</taxon>
        <taxon>Chromobacteriaceae</taxon>
        <taxon>Aquitalea</taxon>
    </lineage>
</organism>
<name>A0A3G9GHS6_9NEIS</name>
<dbReference type="OrthoDB" id="6981030at2"/>
<dbReference type="AlphaFoldDB" id="A0A3G9GHS6"/>
<dbReference type="Pfam" id="PF13503">
    <property type="entry name" value="DUF4123"/>
    <property type="match status" value="1"/>
</dbReference>
<reference evidence="3" key="1">
    <citation type="journal article" date="2017" name="Biotechnol. Biofuels">
        <title>Evaluation of environmental bacterial communities as a factor affecting the growth of duckweed Lemna minor.</title>
        <authorList>
            <person name="Ishizawa H."/>
            <person name="Kuroda M."/>
            <person name="Morikawa M."/>
            <person name="Ike M."/>
        </authorList>
    </citation>
    <scope>NUCLEOTIDE SEQUENCE [LARGE SCALE GENOMIC DNA]</scope>
    <source>
        <strain evidence="3">H3</strain>
    </source>
</reference>
<dbReference type="EMBL" id="AP018823">
    <property type="protein sequence ID" value="BBF85207.1"/>
    <property type="molecule type" value="Genomic_DNA"/>
</dbReference>
<accession>A0A3G9GHS6</accession>
<keyword evidence="3" id="KW-1185">Reference proteome</keyword>
<dbReference type="KEGG" id="amah:DLM_1588"/>
<dbReference type="RefSeq" id="WP_089084254.1">
    <property type="nucleotide sequence ID" value="NZ_AP018823.1"/>
</dbReference>